<protein>
    <recommendedName>
        <fullName evidence="5">PPM-type phosphatase domain-containing protein</fullName>
    </recommendedName>
</protein>
<dbReference type="Proteomes" id="UP000285655">
    <property type="component" value="Unassembled WGS sequence"/>
</dbReference>
<reference evidence="3 4" key="1">
    <citation type="journal article" date="2017" name="ISME J.">
        <title>Energy and carbon metabolisms in a deep terrestrial subsurface fluid microbial community.</title>
        <authorList>
            <person name="Momper L."/>
            <person name="Jungbluth S.P."/>
            <person name="Lee M.D."/>
            <person name="Amend J.P."/>
        </authorList>
    </citation>
    <scope>NUCLEOTIDE SEQUENCE [LARGE SCALE GENOMIC DNA]</scope>
    <source>
        <strain evidence="3">SURF_29</strain>
    </source>
</reference>
<sequence length="601" mass="66128">MLKTAKIVGLNSDTHAALALISQASTGPTKVGERLFLIASCQAEDAFSRVRQALVAAEESFFTSTQTISAKLQTALEVIHQSLEGVEDRQVLLGSTCQDGGTTLYILGQATSLQAVLFRGGKEINLVDLSSPQLVSGLLQPGDRVVLATAGLFSLLNGELKKLYNLPFDVLEDEITGLLPQDKVDPVAIIILEEENENIKEDAVQINKTPVSIPFKLPKLTFSRPSLSLPVILPTFNSRLLMLVGGLLLITIIFGAVIGFQRQKDEQKNSDFEKQLQSAREKFTQAQSLKEQNIQASLENLQSAKKVLAEVLKENPDNQEAVSLQKEIEKSSGDILKIFTLTDVPLWLDMELVKKGFSATEFSLSKEEILVLNGDLETLVAVNAVSKASRILAGPEKISGGSLSSLSGNFAWVFSSEKGLLRVDTKQETVITAVKTDKDWGEIVGVAGFGSNVYLLDKENNEIWKYVPVVDGYTDKKSYFQDGVKVDLSGAKKIRIDSSVWILSEGGGLAKYTYGKEDEFSYKGLDKPVGLVQSFFVSEDTENVYLLDSGNNRLLVLDKKGNYHSQYSYNNLSEFKDIVVDEKNKKVYLLRESKIYVTDLK</sequence>
<dbReference type="AlphaFoldDB" id="A0A419DDP0"/>
<dbReference type="Gene3D" id="2.120.10.30">
    <property type="entry name" value="TolB, C-terminal domain"/>
    <property type="match status" value="1"/>
</dbReference>
<dbReference type="SUPFAM" id="SSF63825">
    <property type="entry name" value="YWTD domain"/>
    <property type="match status" value="1"/>
</dbReference>
<gene>
    <name evidence="3" type="ORF">C4544_03550</name>
</gene>
<proteinExistence type="predicted"/>
<accession>A0A419DDP0</accession>
<organism evidence="3 4">
    <name type="scientific">candidate division WS5 bacterium</name>
    <dbReference type="NCBI Taxonomy" id="2093353"/>
    <lineage>
        <taxon>Bacteria</taxon>
        <taxon>candidate division WS5</taxon>
    </lineage>
</organism>
<feature type="transmembrane region" description="Helical" evidence="2">
    <location>
        <begin position="240"/>
        <end position="260"/>
    </location>
</feature>
<keyword evidence="2" id="KW-0812">Transmembrane</keyword>
<evidence type="ECO:0000256" key="1">
    <source>
        <dbReference type="SAM" id="Coils"/>
    </source>
</evidence>
<comment type="caution">
    <text evidence="3">The sequence shown here is derived from an EMBL/GenBank/DDBJ whole genome shotgun (WGS) entry which is preliminary data.</text>
</comment>
<dbReference type="InterPro" id="IPR011042">
    <property type="entry name" value="6-blade_b-propeller_TolB-like"/>
</dbReference>
<evidence type="ECO:0000256" key="2">
    <source>
        <dbReference type="SAM" id="Phobius"/>
    </source>
</evidence>
<feature type="coiled-coil region" evidence="1">
    <location>
        <begin position="262"/>
        <end position="314"/>
    </location>
</feature>
<keyword evidence="1" id="KW-0175">Coiled coil</keyword>
<name>A0A419DDP0_9BACT</name>
<evidence type="ECO:0008006" key="5">
    <source>
        <dbReference type="Google" id="ProtNLM"/>
    </source>
</evidence>
<evidence type="ECO:0000313" key="3">
    <source>
        <dbReference type="EMBL" id="RJO61160.1"/>
    </source>
</evidence>
<keyword evidence="2" id="KW-0472">Membrane</keyword>
<evidence type="ECO:0000313" key="4">
    <source>
        <dbReference type="Proteomes" id="UP000285655"/>
    </source>
</evidence>
<keyword evidence="2" id="KW-1133">Transmembrane helix</keyword>
<dbReference type="EMBL" id="QZJW01000027">
    <property type="protein sequence ID" value="RJO61160.1"/>
    <property type="molecule type" value="Genomic_DNA"/>
</dbReference>